<dbReference type="GO" id="GO:0008757">
    <property type="term" value="F:S-adenosylmethionine-dependent methyltransferase activity"/>
    <property type="evidence" value="ECO:0007669"/>
    <property type="project" value="InterPro"/>
</dbReference>
<dbReference type="EC" id="2.1.1.-" evidence="5"/>
<dbReference type="PANTHER" id="PTHR44942:SF4">
    <property type="entry name" value="METHYLTRANSFERASE TYPE 11 DOMAIN-CONTAINING PROTEIN"/>
    <property type="match status" value="1"/>
</dbReference>
<evidence type="ECO:0000313" key="6">
    <source>
        <dbReference type="EMBL" id="XDJ52836.1"/>
    </source>
</evidence>
<sequence>MFKPPAASFGAAAPRNWFDQGGKAYARFRPEYPPELAQFLASAAPGTALAVDAGCGNGQLTVHLAAHFHRVQGADPSADQIAHAVAHPRVAYACAPAEALPVADHEAQLITAAQAAHWFDLPRFYAEVRRIGAPRAVLALISYGVPQLDPALNPRFSRFYCDEIGPFWPAERALVDTGYADLPFPFEEQSVPALGICKTWNLEALLGYLSTWSAVRSVREAAREDILQCFAADLTALWGDPAQSREIRWPINMRVGTL</sequence>
<dbReference type="KEGG" id="cgin:ABRZ00_13100"/>
<evidence type="ECO:0000259" key="4">
    <source>
        <dbReference type="Pfam" id="PF08241"/>
    </source>
</evidence>
<keyword evidence="3 5" id="KW-0808">Transferase</keyword>
<protein>
    <submittedName>
        <fullName evidence="5">Class I SAM-dependent methyltransferase</fullName>
        <ecNumber evidence="5">2.1.1.-</ecNumber>
    </submittedName>
</protein>
<evidence type="ECO:0000256" key="3">
    <source>
        <dbReference type="ARBA" id="ARBA00022679"/>
    </source>
</evidence>
<dbReference type="PANTHER" id="PTHR44942">
    <property type="entry name" value="METHYLTRANSF_11 DOMAIN-CONTAINING PROTEIN"/>
    <property type="match status" value="1"/>
</dbReference>
<dbReference type="EMBL" id="CP158256">
    <property type="protein sequence ID" value="XDJ52836.1"/>
    <property type="molecule type" value="Genomic_DNA"/>
</dbReference>
<dbReference type="EMBL" id="CP158253">
    <property type="protein sequence ID" value="XDJ45316.1"/>
    <property type="molecule type" value="Genomic_DNA"/>
</dbReference>
<organism evidence="5">
    <name type="scientific">Castellaniella ginsengisoli</name>
    <dbReference type="NCBI Taxonomy" id="546114"/>
    <lineage>
        <taxon>Bacteria</taxon>
        <taxon>Pseudomonadati</taxon>
        <taxon>Pseudomonadota</taxon>
        <taxon>Betaproteobacteria</taxon>
        <taxon>Burkholderiales</taxon>
        <taxon>Alcaligenaceae</taxon>
        <taxon>Castellaniella</taxon>
    </lineage>
</organism>
<dbReference type="InterPro" id="IPR029063">
    <property type="entry name" value="SAM-dependent_MTases_sf"/>
</dbReference>
<accession>A0AB39CU26</accession>
<feature type="domain" description="Methyltransferase type 11" evidence="4">
    <location>
        <begin position="51"/>
        <end position="139"/>
    </location>
</feature>
<dbReference type="CDD" id="cd02440">
    <property type="entry name" value="AdoMet_MTases"/>
    <property type="match status" value="1"/>
</dbReference>
<evidence type="ECO:0000313" key="9">
    <source>
        <dbReference type="EMBL" id="XDJ83315.1"/>
    </source>
</evidence>
<dbReference type="RefSeq" id="WP_368644326.1">
    <property type="nucleotide sequence ID" value="NZ_CP158253.1"/>
</dbReference>
<dbReference type="GeneID" id="93068488"/>
<evidence type="ECO:0000256" key="1">
    <source>
        <dbReference type="ARBA" id="ARBA00008361"/>
    </source>
</evidence>
<dbReference type="InterPro" id="IPR013216">
    <property type="entry name" value="Methyltransf_11"/>
</dbReference>
<proteinExistence type="inferred from homology"/>
<dbReference type="Gene3D" id="3.40.50.150">
    <property type="entry name" value="Vaccinia Virus protein VP39"/>
    <property type="match status" value="1"/>
</dbReference>
<evidence type="ECO:0000256" key="2">
    <source>
        <dbReference type="ARBA" id="ARBA00022603"/>
    </source>
</evidence>
<dbReference type="Pfam" id="PF08241">
    <property type="entry name" value="Methyltransf_11"/>
    <property type="match status" value="1"/>
</dbReference>
<dbReference type="InterPro" id="IPR051052">
    <property type="entry name" value="Diverse_substrate_MTase"/>
</dbReference>
<dbReference type="AlphaFoldDB" id="A0AB39CU26"/>
<dbReference type="EMBL" id="CP158257">
    <property type="protein sequence ID" value="XDJ55460.1"/>
    <property type="molecule type" value="Genomic_DNA"/>
</dbReference>
<evidence type="ECO:0000313" key="7">
    <source>
        <dbReference type="EMBL" id="XDJ55460.1"/>
    </source>
</evidence>
<name>A0AB39CU26_9BURK</name>
<keyword evidence="2 5" id="KW-0489">Methyltransferase</keyword>
<dbReference type="EMBL" id="CP158264">
    <property type="protein sequence ID" value="XDJ75489.1"/>
    <property type="molecule type" value="Genomic_DNA"/>
</dbReference>
<evidence type="ECO:0000313" key="5">
    <source>
        <dbReference type="EMBL" id="XDJ45316.1"/>
    </source>
</evidence>
<dbReference type="EMBL" id="CP158266">
    <property type="protein sequence ID" value="XDJ83315.1"/>
    <property type="molecule type" value="Genomic_DNA"/>
</dbReference>
<comment type="similarity">
    <text evidence="1">Belongs to the methyltransferase superfamily.</text>
</comment>
<dbReference type="GO" id="GO:0032259">
    <property type="term" value="P:methylation"/>
    <property type="evidence" value="ECO:0007669"/>
    <property type="project" value="UniProtKB-KW"/>
</dbReference>
<evidence type="ECO:0000313" key="8">
    <source>
        <dbReference type="EMBL" id="XDJ75489.1"/>
    </source>
</evidence>
<gene>
    <name evidence="9" type="ORF">ABRY96_03570</name>
    <name evidence="8" type="ORF">ABRY97_04880</name>
    <name evidence="7" type="ORF">ABRZ00_13100</name>
    <name evidence="6" type="ORF">ABRZ01_13090</name>
    <name evidence="5" type="ORF">ABRZ02_03255</name>
</gene>
<reference evidence="5" key="1">
    <citation type="submission" date="2024-05" db="EMBL/GenBank/DDBJ databases">
        <authorList>
            <person name="Luo Y.-C."/>
            <person name="Nicholds J."/>
            <person name="Mortimer T."/>
            <person name="Maboni G."/>
        </authorList>
    </citation>
    <scope>NUCLEOTIDE SEQUENCE</scope>
    <source>
        <strain evidence="9">143751</strain>
        <strain evidence="8">143811</strain>
        <strain evidence="7">150221</strain>
        <strain evidence="6">150964</strain>
        <strain evidence="5">153271</strain>
    </source>
</reference>
<dbReference type="SUPFAM" id="SSF53335">
    <property type="entry name" value="S-adenosyl-L-methionine-dependent methyltransferases"/>
    <property type="match status" value="1"/>
</dbReference>